<dbReference type="EMBL" id="JBHLTG010000008">
    <property type="protein sequence ID" value="MFC0681536.1"/>
    <property type="molecule type" value="Genomic_DNA"/>
</dbReference>
<dbReference type="GO" id="GO:0016787">
    <property type="term" value="F:hydrolase activity"/>
    <property type="evidence" value="ECO:0007669"/>
    <property type="project" value="UniProtKB-KW"/>
</dbReference>
<keyword evidence="4" id="KW-1185">Reference proteome</keyword>
<dbReference type="EC" id="3.1.-.-" evidence="3"/>
<feature type="compositionally biased region" description="Low complexity" evidence="1">
    <location>
        <begin position="1"/>
        <end position="10"/>
    </location>
</feature>
<dbReference type="Proteomes" id="UP001589896">
    <property type="component" value="Unassembled WGS sequence"/>
</dbReference>
<feature type="domain" description="SGNH hydrolase-type esterase" evidence="2">
    <location>
        <begin position="2"/>
        <end position="250"/>
    </location>
</feature>
<gene>
    <name evidence="3" type="ORF">ACFFGH_27220</name>
</gene>
<evidence type="ECO:0000313" key="4">
    <source>
        <dbReference type="Proteomes" id="UP001589896"/>
    </source>
</evidence>
<sequence>MALGSSFAAGSGLGPPDPKNAEGWSGATASAYPRLVADRLNLALVNAACGGAITDNVTTTRQEALDETGTRIVPLQIDAVDRDTDVVTITIGGNDVNYVGCLIAEAYLAADPESPTSIAISKFGDITPWSDDEVARALDGLEVKLAAVVSAVQREAPRARILLVDYLTILPEDGEPCRAIPIPRERQRFLRQVAQRLSLATERAARLTGAEFVAVSNESRRHHACSPEPWVTGYRIADGVAPMHPNEAGHVAVAAAVVRQLTGAGTGAGS</sequence>
<organism evidence="3 4">
    <name type="scientific">Lysobacter korlensis</name>
    <dbReference type="NCBI Taxonomy" id="553636"/>
    <lineage>
        <taxon>Bacteria</taxon>
        <taxon>Pseudomonadati</taxon>
        <taxon>Pseudomonadota</taxon>
        <taxon>Gammaproteobacteria</taxon>
        <taxon>Lysobacterales</taxon>
        <taxon>Lysobacteraceae</taxon>
        <taxon>Lysobacter</taxon>
    </lineage>
</organism>
<protein>
    <submittedName>
        <fullName evidence="3">SGNH/GDSL hydrolase family protein</fullName>
        <ecNumber evidence="3">3.1.-.-</ecNumber>
    </submittedName>
</protein>
<dbReference type="Gene3D" id="3.40.50.1110">
    <property type="entry name" value="SGNH hydrolase"/>
    <property type="match status" value="1"/>
</dbReference>
<evidence type="ECO:0000313" key="3">
    <source>
        <dbReference type="EMBL" id="MFC0681536.1"/>
    </source>
</evidence>
<comment type="caution">
    <text evidence="3">The sequence shown here is derived from an EMBL/GenBank/DDBJ whole genome shotgun (WGS) entry which is preliminary data.</text>
</comment>
<dbReference type="PANTHER" id="PTHR37981:SF1">
    <property type="entry name" value="SGNH HYDROLASE-TYPE ESTERASE DOMAIN-CONTAINING PROTEIN"/>
    <property type="match status" value="1"/>
</dbReference>
<name>A0ABV6RX28_9GAMM</name>
<reference evidence="3 4" key="1">
    <citation type="submission" date="2024-09" db="EMBL/GenBank/DDBJ databases">
        <authorList>
            <person name="Sun Q."/>
            <person name="Mori K."/>
        </authorList>
    </citation>
    <scope>NUCLEOTIDE SEQUENCE [LARGE SCALE GENOMIC DNA]</scope>
    <source>
        <strain evidence="3 4">KCTC 23076</strain>
    </source>
</reference>
<dbReference type="RefSeq" id="WP_386674332.1">
    <property type="nucleotide sequence ID" value="NZ_JBHLTG010000008.1"/>
</dbReference>
<keyword evidence="3" id="KW-0378">Hydrolase</keyword>
<dbReference type="InterPro" id="IPR037460">
    <property type="entry name" value="SEST-like"/>
</dbReference>
<evidence type="ECO:0000256" key="1">
    <source>
        <dbReference type="SAM" id="MobiDB-lite"/>
    </source>
</evidence>
<dbReference type="PANTHER" id="PTHR37981">
    <property type="entry name" value="LIPASE 2"/>
    <property type="match status" value="1"/>
</dbReference>
<accession>A0ABV6RX28</accession>
<dbReference type="InterPro" id="IPR036514">
    <property type="entry name" value="SGNH_hydro_sf"/>
</dbReference>
<dbReference type="SUPFAM" id="SSF52266">
    <property type="entry name" value="SGNH hydrolase"/>
    <property type="match status" value="1"/>
</dbReference>
<dbReference type="Pfam" id="PF13472">
    <property type="entry name" value="Lipase_GDSL_2"/>
    <property type="match status" value="1"/>
</dbReference>
<dbReference type="InterPro" id="IPR013830">
    <property type="entry name" value="SGNH_hydro"/>
</dbReference>
<evidence type="ECO:0000259" key="2">
    <source>
        <dbReference type="Pfam" id="PF13472"/>
    </source>
</evidence>
<feature type="region of interest" description="Disordered" evidence="1">
    <location>
        <begin position="1"/>
        <end position="25"/>
    </location>
</feature>
<proteinExistence type="predicted"/>
<dbReference type="CDD" id="cd01823">
    <property type="entry name" value="SEST_like"/>
    <property type="match status" value="1"/>
</dbReference>